<dbReference type="EMBL" id="JAJIAO010000006">
    <property type="protein sequence ID" value="MCK8625049.1"/>
    <property type="molecule type" value="Genomic_DNA"/>
</dbReference>
<evidence type="ECO:0000256" key="1">
    <source>
        <dbReference type="ARBA" id="ARBA00022741"/>
    </source>
</evidence>
<gene>
    <name evidence="6" type="ORF">LNP07_05920</name>
</gene>
<proteinExistence type="predicted"/>
<dbReference type="InterPro" id="IPR001650">
    <property type="entry name" value="Helicase_C-like"/>
</dbReference>
<dbReference type="PROSITE" id="PS51192">
    <property type="entry name" value="HELICASE_ATP_BIND_1"/>
    <property type="match status" value="1"/>
</dbReference>
<accession>A0ABT0I2X3</accession>
<dbReference type="Gene3D" id="3.40.50.300">
    <property type="entry name" value="P-loop containing nucleotide triphosphate hydrolases"/>
    <property type="match status" value="2"/>
</dbReference>
<feature type="domain" description="Helicase ATP-binding" evidence="4">
    <location>
        <begin position="112"/>
        <end position="264"/>
    </location>
</feature>
<evidence type="ECO:0000313" key="6">
    <source>
        <dbReference type="EMBL" id="MCK8625049.1"/>
    </source>
</evidence>
<keyword evidence="2" id="KW-0067">ATP-binding</keyword>
<dbReference type="SMART" id="SM00487">
    <property type="entry name" value="DEXDc"/>
    <property type="match status" value="1"/>
</dbReference>
<dbReference type="GO" id="GO:0004386">
    <property type="term" value="F:helicase activity"/>
    <property type="evidence" value="ECO:0007669"/>
    <property type="project" value="UniProtKB-KW"/>
</dbReference>
<keyword evidence="6" id="KW-0378">Hydrolase</keyword>
<dbReference type="PANTHER" id="PTHR30580:SF1">
    <property type="entry name" value="COMF OPERON PROTEIN 1"/>
    <property type="match status" value="1"/>
</dbReference>
<keyword evidence="6" id="KW-0347">Helicase</keyword>
<feature type="domain" description="Helicase C-terminal" evidence="5">
    <location>
        <begin position="300"/>
        <end position="444"/>
    </location>
</feature>
<keyword evidence="1" id="KW-0547">Nucleotide-binding</keyword>
<evidence type="ECO:0000259" key="4">
    <source>
        <dbReference type="PROSITE" id="PS51192"/>
    </source>
</evidence>
<reference evidence="6 7" key="1">
    <citation type="submission" date="2021-11" db="EMBL/GenBank/DDBJ databases">
        <title>Comparative genomics of bee honey and flower isolates.</title>
        <authorList>
            <person name="Bechtner J.D."/>
            <person name="Gallus M.K."/>
            <person name="Ehrmann M."/>
        </authorList>
    </citation>
    <scope>NUCLEOTIDE SEQUENCE [LARGE SCALE GENOMIC DNA]</scope>
    <source>
        <strain evidence="6 7">M161</strain>
    </source>
</reference>
<dbReference type="RefSeq" id="WP_248601845.1">
    <property type="nucleotide sequence ID" value="NZ_JAJIAO010000006.1"/>
</dbReference>
<evidence type="ECO:0000256" key="2">
    <source>
        <dbReference type="ARBA" id="ARBA00022840"/>
    </source>
</evidence>
<protein>
    <submittedName>
        <fullName evidence="6">DEAD/DEAH box helicase family protein</fullName>
    </submittedName>
</protein>
<keyword evidence="3" id="KW-0238">DNA-binding</keyword>
<dbReference type="InterPro" id="IPR006935">
    <property type="entry name" value="Helicase/UvrB_N"/>
</dbReference>
<name>A0ABT0I2X3_9LACO</name>
<dbReference type="Pfam" id="PF00271">
    <property type="entry name" value="Helicase_C"/>
    <property type="match status" value="1"/>
</dbReference>
<comment type="caution">
    <text evidence="6">The sequence shown here is derived from an EMBL/GenBank/DDBJ whole genome shotgun (WGS) entry which is preliminary data.</text>
</comment>
<dbReference type="SMART" id="SM00490">
    <property type="entry name" value="HELICc"/>
    <property type="match status" value="1"/>
</dbReference>
<evidence type="ECO:0000313" key="7">
    <source>
        <dbReference type="Proteomes" id="UP001522905"/>
    </source>
</evidence>
<dbReference type="InterPro" id="IPR027417">
    <property type="entry name" value="P-loop_NTPase"/>
</dbReference>
<dbReference type="PROSITE" id="PS51194">
    <property type="entry name" value="HELICASE_CTER"/>
    <property type="match status" value="1"/>
</dbReference>
<dbReference type="Pfam" id="PF04851">
    <property type="entry name" value="ResIII"/>
    <property type="match status" value="1"/>
</dbReference>
<dbReference type="InterPro" id="IPR014001">
    <property type="entry name" value="Helicase_ATP-bd"/>
</dbReference>
<dbReference type="Proteomes" id="UP001522905">
    <property type="component" value="Unassembled WGS sequence"/>
</dbReference>
<keyword evidence="7" id="KW-1185">Reference proteome</keyword>
<evidence type="ECO:0000259" key="5">
    <source>
        <dbReference type="PROSITE" id="PS51194"/>
    </source>
</evidence>
<evidence type="ECO:0000256" key="3">
    <source>
        <dbReference type="ARBA" id="ARBA00023125"/>
    </source>
</evidence>
<sequence>MIKSIELLFGRQITEKNIDFNLVDKSLLTKRNPIKVNKNNIQCLRCNQISDKHSTKINEVYYCRNCINLGRIVSDEFLYSAREPNSFTECLSPLTWNGQLTELQAQCSSQICRIFANKENHLLWAVTGAGKTEMLFKGIAWGIKKKLRIAVASPRIDVCVELFPRIQSAFKNIEILLLHGKNELPYAYHQVTICTTHQLLKFYHAFDILIIDEVDAFPFVQDAGLKFAAQNAVKESSSILYLTATPSDELLNDVRNNNLSVSYLPIRYHQHLLPLIKNHLILNLSQKLAKNKLNAKIIQLIKQKITAEQRFLIFVPKIEYLEILNNILSKYFDNTLWASVYSSDTDRLSKVQLMREHKVLFLITTTILERGVTFPEIDVIVFNADHDNFSTSALVQIAGRVGRSANRPNGNVDFFINCKTKNIVNAMKQIKYMNKLGSRTLEHE</sequence>
<organism evidence="6 7">
    <name type="scientific">Apilactobacillus xinyiensis</name>
    <dbReference type="NCBI Taxonomy" id="2841032"/>
    <lineage>
        <taxon>Bacteria</taxon>
        <taxon>Bacillati</taxon>
        <taxon>Bacillota</taxon>
        <taxon>Bacilli</taxon>
        <taxon>Lactobacillales</taxon>
        <taxon>Lactobacillaceae</taxon>
        <taxon>Apilactobacillus</taxon>
    </lineage>
</organism>
<dbReference type="PANTHER" id="PTHR30580">
    <property type="entry name" value="PRIMOSOMAL PROTEIN N"/>
    <property type="match status" value="1"/>
</dbReference>
<dbReference type="SUPFAM" id="SSF52540">
    <property type="entry name" value="P-loop containing nucleoside triphosphate hydrolases"/>
    <property type="match status" value="1"/>
</dbReference>